<proteinExistence type="inferred from homology"/>
<comment type="caution">
    <text evidence="5">The sequence shown here is derived from an EMBL/GenBank/DDBJ whole genome shotgun (WGS) entry which is preliminary data.</text>
</comment>
<dbReference type="OrthoDB" id="2152029at2759"/>
<gene>
    <name evidence="5" type="ORF">MVEN_02590100</name>
</gene>
<comment type="similarity">
    <text evidence="1">Belongs to the 'GDXG' lipolytic enzyme family.</text>
</comment>
<evidence type="ECO:0000313" key="6">
    <source>
        <dbReference type="Proteomes" id="UP000620124"/>
    </source>
</evidence>
<evidence type="ECO:0000256" key="3">
    <source>
        <dbReference type="PROSITE-ProRule" id="PRU10038"/>
    </source>
</evidence>
<dbReference type="SUPFAM" id="SSF53474">
    <property type="entry name" value="alpha/beta-Hydrolases"/>
    <property type="match status" value="1"/>
</dbReference>
<dbReference type="InterPro" id="IPR050300">
    <property type="entry name" value="GDXG_lipolytic_enzyme"/>
</dbReference>
<name>A0A8H6U1K9_9AGAR</name>
<organism evidence="5 6">
    <name type="scientific">Mycena venus</name>
    <dbReference type="NCBI Taxonomy" id="2733690"/>
    <lineage>
        <taxon>Eukaryota</taxon>
        <taxon>Fungi</taxon>
        <taxon>Dikarya</taxon>
        <taxon>Basidiomycota</taxon>
        <taxon>Agaricomycotina</taxon>
        <taxon>Agaricomycetes</taxon>
        <taxon>Agaricomycetidae</taxon>
        <taxon>Agaricales</taxon>
        <taxon>Marasmiineae</taxon>
        <taxon>Mycenaceae</taxon>
        <taxon>Mycena</taxon>
    </lineage>
</organism>
<dbReference type="PROSITE" id="PS01174">
    <property type="entry name" value="LIPASE_GDXG_SER"/>
    <property type="match status" value="1"/>
</dbReference>
<dbReference type="Gene3D" id="3.40.50.1820">
    <property type="entry name" value="alpha/beta hydrolase"/>
    <property type="match status" value="1"/>
</dbReference>
<dbReference type="Proteomes" id="UP000620124">
    <property type="component" value="Unassembled WGS sequence"/>
</dbReference>
<protein>
    <submittedName>
        <fullName evidence="5">Abhydrolase-3 domain-containing protein</fullName>
    </submittedName>
</protein>
<accession>A0A8H6U1K9</accession>
<evidence type="ECO:0000256" key="2">
    <source>
        <dbReference type="ARBA" id="ARBA00022801"/>
    </source>
</evidence>
<dbReference type="PANTHER" id="PTHR48081">
    <property type="entry name" value="AB HYDROLASE SUPERFAMILY PROTEIN C4A8.06C"/>
    <property type="match status" value="1"/>
</dbReference>
<feature type="active site" evidence="3">
    <location>
        <position position="193"/>
    </location>
</feature>
<keyword evidence="2 5" id="KW-0378">Hydrolase</keyword>
<feature type="domain" description="Alpha/beta hydrolase fold-3" evidence="4">
    <location>
        <begin position="114"/>
        <end position="333"/>
    </location>
</feature>
<dbReference type="PANTHER" id="PTHR48081:SF31">
    <property type="entry name" value="STERYL ACETYL HYDROLASE MUG81-RELATED"/>
    <property type="match status" value="1"/>
</dbReference>
<dbReference type="EMBL" id="JACAZI010000039">
    <property type="protein sequence ID" value="KAF7326959.1"/>
    <property type="molecule type" value="Genomic_DNA"/>
</dbReference>
<evidence type="ECO:0000259" key="4">
    <source>
        <dbReference type="Pfam" id="PF07859"/>
    </source>
</evidence>
<dbReference type="AlphaFoldDB" id="A0A8H6U1K9"/>
<keyword evidence="6" id="KW-1185">Reference proteome</keyword>
<sequence length="369" mass="40767">MTIAAKKYGQLSWTQSLGMVAALAPLPIVLLWRVATEAHAPYNKERSLKRIAVDSALRYILSHLSLPQLQAAFGTTLGTYEKWTKGAKLPMTVDELGEDARLLWIGPKRLDCVILFLHGGCFLLPPGDFALSFWQYVQLELEKKNIQVGFAMLNYSLAPEASFPTPLKQAGLALDFLMAAGVKPRNLQLAGDSAGGNLVLQVLSQMLHPRDGVPEIRLPAPLRGVYLISPWTNLSTETESRIENEGRDFVCRPALAKWGAQILGDVPKADRAFVEAMHAPEGWFEGVDSLVERVLVTTGSAELLRDDIAVFGEMFKKHHTDTELVVQKDGLHEDMFLDFVLSEQKVGSLTPLTVEWLAAGFTDSEENLM</sequence>
<dbReference type="GO" id="GO:0016787">
    <property type="term" value="F:hydrolase activity"/>
    <property type="evidence" value="ECO:0007669"/>
    <property type="project" value="UniProtKB-KW"/>
</dbReference>
<dbReference type="InterPro" id="IPR033140">
    <property type="entry name" value="Lipase_GDXG_put_SER_AS"/>
</dbReference>
<evidence type="ECO:0000256" key="1">
    <source>
        <dbReference type="ARBA" id="ARBA00010515"/>
    </source>
</evidence>
<dbReference type="Pfam" id="PF07859">
    <property type="entry name" value="Abhydrolase_3"/>
    <property type="match status" value="1"/>
</dbReference>
<evidence type="ECO:0000313" key="5">
    <source>
        <dbReference type="EMBL" id="KAF7326959.1"/>
    </source>
</evidence>
<dbReference type="InterPro" id="IPR013094">
    <property type="entry name" value="AB_hydrolase_3"/>
</dbReference>
<dbReference type="InterPro" id="IPR029058">
    <property type="entry name" value="AB_hydrolase_fold"/>
</dbReference>
<reference evidence="5" key="1">
    <citation type="submission" date="2020-05" db="EMBL/GenBank/DDBJ databases">
        <title>Mycena genomes resolve the evolution of fungal bioluminescence.</title>
        <authorList>
            <person name="Tsai I.J."/>
        </authorList>
    </citation>
    <scope>NUCLEOTIDE SEQUENCE</scope>
    <source>
        <strain evidence="5">CCC161011</strain>
    </source>
</reference>